<dbReference type="Proteomes" id="UP000604001">
    <property type="component" value="Unassembled WGS sequence"/>
</dbReference>
<evidence type="ECO:0008006" key="3">
    <source>
        <dbReference type="Google" id="ProtNLM"/>
    </source>
</evidence>
<organism evidence="1 2">
    <name type="scientific">Nocardioides deserti</name>
    <dbReference type="NCBI Taxonomy" id="1588644"/>
    <lineage>
        <taxon>Bacteria</taxon>
        <taxon>Bacillati</taxon>
        <taxon>Actinomycetota</taxon>
        <taxon>Actinomycetes</taxon>
        <taxon>Propionibacteriales</taxon>
        <taxon>Nocardioidaceae</taxon>
        <taxon>Nocardioides</taxon>
    </lineage>
</organism>
<dbReference type="EMBL" id="JACMYC010000001">
    <property type="protein sequence ID" value="MBC2959143.1"/>
    <property type="molecule type" value="Genomic_DNA"/>
</dbReference>
<proteinExistence type="predicted"/>
<name>A0ABR6U427_9ACTN</name>
<comment type="caution">
    <text evidence="1">The sequence shown here is derived from an EMBL/GenBank/DDBJ whole genome shotgun (WGS) entry which is preliminary data.</text>
</comment>
<reference evidence="1 2" key="1">
    <citation type="submission" date="2020-08" db="EMBL/GenBank/DDBJ databases">
        <title>novel species in genus Nocardioides.</title>
        <authorList>
            <person name="Zhang G."/>
        </authorList>
    </citation>
    <scope>NUCLEOTIDE SEQUENCE [LARGE SCALE GENOMIC DNA]</scope>
    <source>
        <strain evidence="1 2">SC8A-24</strain>
    </source>
</reference>
<accession>A0ABR6U427</accession>
<protein>
    <recommendedName>
        <fullName evidence="3">Transcriptional regulator, AbiEi antitoxin, Type IV TA system</fullName>
    </recommendedName>
</protein>
<dbReference type="RefSeq" id="WP_186344390.1">
    <property type="nucleotide sequence ID" value="NZ_BMMR01000001.1"/>
</dbReference>
<gene>
    <name evidence="1" type="ORF">H7344_02385</name>
</gene>
<evidence type="ECO:0000313" key="1">
    <source>
        <dbReference type="EMBL" id="MBC2959143.1"/>
    </source>
</evidence>
<evidence type="ECO:0000313" key="2">
    <source>
        <dbReference type="Proteomes" id="UP000604001"/>
    </source>
</evidence>
<sequence>MQRPIDLREPEDPRNGPVIFRQHLLAEGYTDQAIARMNRTGVLHRLRGGAYVSAETWKALDDVGRYGLRCRAVLGQAKAPVVLSHVSALPEYDAPTWGFDLDDVHVTRTDGIRGRRAPGVQHHVGTLRPADVLRVNGVPAVTPARAALDTVTLGCSEASLVVMNDVVHRGLATPEELRDSTSRCTRGPG</sequence>
<keyword evidence="2" id="KW-1185">Reference proteome</keyword>